<name>A0A6A5XCF2_9PLEO</name>
<dbReference type="Pfam" id="PF13374">
    <property type="entry name" value="TPR_10"/>
    <property type="match status" value="1"/>
</dbReference>
<dbReference type="InterPro" id="IPR011990">
    <property type="entry name" value="TPR-like_helical_dom_sf"/>
</dbReference>
<dbReference type="RefSeq" id="XP_033378928.1">
    <property type="nucleotide sequence ID" value="XM_033532752.1"/>
</dbReference>
<gene>
    <name evidence="3" type="ORF">BU24DRAFT_472756</name>
</gene>
<proteinExistence type="predicted"/>
<organism evidence="3 4">
    <name type="scientific">Aaosphaeria arxii CBS 175.79</name>
    <dbReference type="NCBI Taxonomy" id="1450172"/>
    <lineage>
        <taxon>Eukaryota</taxon>
        <taxon>Fungi</taxon>
        <taxon>Dikarya</taxon>
        <taxon>Ascomycota</taxon>
        <taxon>Pezizomycotina</taxon>
        <taxon>Dothideomycetes</taxon>
        <taxon>Pleosporomycetidae</taxon>
        <taxon>Pleosporales</taxon>
        <taxon>Pleosporales incertae sedis</taxon>
        <taxon>Aaosphaeria</taxon>
    </lineage>
</organism>
<dbReference type="SMART" id="SM00028">
    <property type="entry name" value="TPR"/>
    <property type="match status" value="4"/>
</dbReference>
<accession>A0A6A5XCF2</accession>
<feature type="repeat" description="TPR" evidence="1">
    <location>
        <begin position="288"/>
        <end position="321"/>
    </location>
</feature>
<dbReference type="Pfam" id="PF25000">
    <property type="entry name" value="DUF7779"/>
    <property type="match status" value="1"/>
</dbReference>
<dbReference type="EMBL" id="ML978076">
    <property type="protein sequence ID" value="KAF2010589.1"/>
    <property type="molecule type" value="Genomic_DNA"/>
</dbReference>
<sequence>MDLKLPMSFEALDQDAKICLGVLSFVAAENLPSKFLQVSSGTDLPEALAFTRDKNKLGGLIEQLTDTALIRQSEDRSTLSLHRLVQAEFLNQINHEDQQRLFENSIYLLRQVFPHRGQARVNELEWPAGDIYWPHCLATISKYRDSREEMEPLRPTLEFCKLLDDCSWYLFHNDIAGTVAMVIDVWFDANAACKKTGQDPMVYANLLNIAGLNNMSIGEFARSEAHFLECKSIRSKHLAENDEAMLNINSNIGLIYSCQNDSQRGVSFLMRALKILHSWDHRNLVKEVLVYTNLGKIYGAAGELDEAERYLHIALQVAIELNSVYWTTAIYRALARTAVCMANISAADKYARKMRDLLETPSGSRAGKLIQSKCKYAEGLVHHKAGRKTEAIEHLERADAMMTMHRLPIPLRARTTHLFSRACLLVDSRHEEGLRLKLKARHLRQLLPGGKETIDEADDEAYDKFVDVIER</sequence>
<keyword evidence="1" id="KW-0802">TPR repeat</keyword>
<dbReference type="GeneID" id="54290149"/>
<feature type="domain" description="DUF7779" evidence="2">
    <location>
        <begin position="7"/>
        <end position="96"/>
    </location>
</feature>
<dbReference type="Proteomes" id="UP000799778">
    <property type="component" value="Unassembled WGS sequence"/>
</dbReference>
<evidence type="ECO:0000259" key="2">
    <source>
        <dbReference type="Pfam" id="PF25000"/>
    </source>
</evidence>
<protein>
    <recommendedName>
        <fullName evidence="2">DUF7779 domain-containing protein</fullName>
    </recommendedName>
</protein>
<dbReference type="AlphaFoldDB" id="A0A6A5XCF2"/>
<evidence type="ECO:0000313" key="4">
    <source>
        <dbReference type="Proteomes" id="UP000799778"/>
    </source>
</evidence>
<dbReference type="Gene3D" id="1.25.40.10">
    <property type="entry name" value="Tetratricopeptide repeat domain"/>
    <property type="match status" value="1"/>
</dbReference>
<reference evidence="3" key="1">
    <citation type="journal article" date="2020" name="Stud. Mycol.">
        <title>101 Dothideomycetes genomes: a test case for predicting lifestyles and emergence of pathogens.</title>
        <authorList>
            <person name="Haridas S."/>
            <person name="Albert R."/>
            <person name="Binder M."/>
            <person name="Bloem J."/>
            <person name="Labutti K."/>
            <person name="Salamov A."/>
            <person name="Andreopoulos B."/>
            <person name="Baker S."/>
            <person name="Barry K."/>
            <person name="Bills G."/>
            <person name="Bluhm B."/>
            <person name="Cannon C."/>
            <person name="Castanera R."/>
            <person name="Culley D."/>
            <person name="Daum C."/>
            <person name="Ezra D."/>
            <person name="Gonzalez J."/>
            <person name="Henrissat B."/>
            <person name="Kuo A."/>
            <person name="Liang C."/>
            <person name="Lipzen A."/>
            <person name="Lutzoni F."/>
            <person name="Magnuson J."/>
            <person name="Mondo S."/>
            <person name="Nolan M."/>
            <person name="Ohm R."/>
            <person name="Pangilinan J."/>
            <person name="Park H.-J."/>
            <person name="Ramirez L."/>
            <person name="Alfaro M."/>
            <person name="Sun H."/>
            <person name="Tritt A."/>
            <person name="Yoshinaga Y."/>
            <person name="Zwiers L.-H."/>
            <person name="Turgeon B."/>
            <person name="Goodwin S."/>
            <person name="Spatafora J."/>
            <person name="Crous P."/>
            <person name="Grigoriev I."/>
        </authorList>
    </citation>
    <scope>NUCLEOTIDE SEQUENCE</scope>
    <source>
        <strain evidence="3">CBS 175.79</strain>
    </source>
</reference>
<dbReference type="InterPro" id="IPR056681">
    <property type="entry name" value="DUF7779"/>
</dbReference>
<evidence type="ECO:0000313" key="3">
    <source>
        <dbReference type="EMBL" id="KAF2010589.1"/>
    </source>
</evidence>
<keyword evidence="4" id="KW-1185">Reference proteome</keyword>
<dbReference type="SUPFAM" id="SSF48452">
    <property type="entry name" value="TPR-like"/>
    <property type="match status" value="1"/>
</dbReference>
<dbReference type="InterPro" id="IPR019734">
    <property type="entry name" value="TPR_rpt"/>
</dbReference>
<dbReference type="OrthoDB" id="5394701at2759"/>
<dbReference type="PROSITE" id="PS50005">
    <property type="entry name" value="TPR"/>
    <property type="match status" value="1"/>
</dbReference>
<evidence type="ECO:0000256" key="1">
    <source>
        <dbReference type="PROSITE-ProRule" id="PRU00339"/>
    </source>
</evidence>